<evidence type="ECO:0000256" key="1">
    <source>
        <dbReference type="ARBA" id="ARBA00003004"/>
    </source>
</evidence>
<dbReference type="GO" id="GO:0019843">
    <property type="term" value="F:rRNA binding"/>
    <property type="evidence" value="ECO:0007669"/>
    <property type="project" value="UniProtKB-UniRule"/>
</dbReference>
<protein>
    <recommendedName>
        <fullName evidence="9 10">Small ribosomal subunit protein uS4</fullName>
    </recommendedName>
</protein>
<proteinExistence type="inferred from homology"/>
<accession>A0A926D590</accession>
<evidence type="ECO:0000313" key="13">
    <source>
        <dbReference type="EMBL" id="MBC8531582.1"/>
    </source>
</evidence>
<dbReference type="EMBL" id="JACRSR010000002">
    <property type="protein sequence ID" value="MBC8531582.1"/>
    <property type="molecule type" value="Genomic_DNA"/>
</dbReference>
<organism evidence="13 14">
    <name type="scientific">Gehongia tenuis</name>
    <dbReference type="NCBI Taxonomy" id="2763655"/>
    <lineage>
        <taxon>Bacteria</taxon>
        <taxon>Bacillati</taxon>
        <taxon>Bacillota</taxon>
        <taxon>Clostridia</taxon>
        <taxon>Christensenellales</taxon>
        <taxon>Christensenellaceae</taxon>
        <taxon>Gehongia</taxon>
    </lineage>
</organism>
<dbReference type="PANTHER" id="PTHR11831">
    <property type="entry name" value="30S 40S RIBOSOMAL PROTEIN"/>
    <property type="match status" value="1"/>
</dbReference>
<dbReference type="FunFam" id="1.10.1050.10:FF:000001">
    <property type="entry name" value="30S ribosomal protein S4"/>
    <property type="match status" value="1"/>
</dbReference>
<keyword evidence="14" id="KW-1185">Reference proteome</keyword>
<dbReference type="InterPro" id="IPR002942">
    <property type="entry name" value="S4_RNA-bd"/>
</dbReference>
<dbReference type="CDD" id="cd00165">
    <property type="entry name" value="S4"/>
    <property type="match status" value="1"/>
</dbReference>
<gene>
    <name evidence="10 13" type="primary">rpsD</name>
    <name evidence="13" type="ORF">H8696_06930</name>
</gene>
<dbReference type="Proteomes" id="UP000623172">
    <property type="component" value="Unassembled WGS sequence"/>
</dbReference>
<comment type="subunit">
    <text evidence="8 10">Part of the 30S ribosomal subunit. Contacts protein S5. The interaction surface between S4 and S5 is involved in control of translational fidelity.</text>
</comment>
<comment type="function">
    <text evidence="1 10">With S5 and S12 plays an important role in translational accuracy.</text>
</comment>
<dbReference type="PANTHER" id="PTHR11831:SF4">
    <property type="entry name" value="SMALL RIBOSOMAL SUBUNIT PROTEIN US4M"/>
    <property type="match status" value="1"/>
</dbReference>
<evidence type="ECO:0000256" key="9">
    <source>
        <dbReference type="ARBA" id="ARBA00035254"/>
    </source>
</evidence>
<evidence type="ECO:0000256" key="10">
    <source>
        <dbReference type="HAMAP-Rule" id="MF_01306"/>
    </source>
</evidence>
<evidence type="ECO:0000256" key="6">
    <source>
        <dbReference type="ARBA" id="ARBA00022980"/>
    </source>
</evidence>
<dbReference type="HAMAP" id="MF_01306_B">
    <property type="entry name" value="Ribosomal_uS4_B"/>
    <property type="match status" value="1"/>
</dbReference>
<sequence>MARYTGSVCRLCRREGAKLFLKGDRCYSQKCAFNKRPVPPGMHAQSRRKQSEYGIQLREKQKTRRIYGVLESQFRKYFEMAERMKGVTGENMLSLLERRLDNVVYRLGFADSRAQARQWVMHGHFTINGKKADIPSQLVEVDDVISIKDASKDMENFKALRENGSTSVPKWLDLDNANLAGKVLSLPQREDIDITIAEHLIVEFYSR</sequence>
<reference evidence="13" key="1">
    <citation type="submission" date="2020-08" db="EMBL/GenBank/DDBJ databases">
        <title>Genome public.</title>
        <authorList>
            <person name="Liu C."/>
            <person name="Sun Q."/>
        </authorList>
    </citation>
    <scope>NUCLEOTIDE SEQUENCE</scope>
    <source>
        <strain evidence="13">NSJ-53</strain>
    </source>
</reference>
<evidence type="ECO:0000313" key="14">
    <source>
        <dbReference type="Proteomes" id="UP000623172"/>
    </source>
</evidence>
<evidence type="ECO:0000256" key="4">
    <source>
        <dbReference type="ARBA" id="ARBA00022730"/>
    </source>
</evidence>
<comment type="function">
    <text evidence="2 10">One of the primary rRNA binding proteins, it binds directly to 16S rRNA where it nucleates assembly of the body of the 30S subunit.</text>
</comment>
<dbReference type="Gene3D" id="3.10.290.10">
    <property type="entry name" value="RNA-binding S4 domain"/>
    <property type="match status" value="1"/>
</dbReference>
<comment type="caution">
    <text evidence="13">The sequence shown here is derived from an EMBL/GenBank/DDBJ whole genome shotgun (WGS) entry which is preliminary data.</text>
</comment>
<dbReference type="Pfam" id="PF01479">
    <property type="entry name" value="S4"/>
    <property type="match status" value="1"/>
</dbReference>
<dbReference type="InterPro" id="IPR001912">
    <property type="entry name" value="Ribosomal_uS4_N"/>
</dbReference>
<feature type="domain" description="Small ribosomal subunit protein uS4 N-terminal" evidence="12">
    <location>
        <begin position="3"/>
        <end position="97"/>
    </location>
</feature>
<evidence type="ECO:0000256" key="7">
    <source>
        <dbReference type="ARBA" id="ARBA00023274"/>
    </source>
</evidence>
<dbReference type="NCBIfam" id="NF003717">
    <property type="entry name" value="PRK05327.1"/>
    <property type="match status" value="1"/>
</dbReference>
<evidence type="ECO:0000256" key="8">
    <source>
        <dbReference type="ARBA" id="ARBA00025813"/>
    </source>
</evidence>
<dbReference type="GO" id="GO:0042274">
    <property type="term" value="P:ribosomal small subunit biogenesis"/>
    <property type="evidence" value="ECO:0007669"/>
    <property type="project" value="TreeGrafter"/>
</dbReference>
<dbReference type="FunFam" id="3.10.290.10:FF:000001">
    <property type="entry name" value="30S ribosomal protein S4"/>
    <property type="match status" value="1"/>
</dbReference>
<comment type="similarity">
    <text evidence="3 10">Belongs to the universal ribosomal protein uS4 family.</text>
</comment>
<dbReference type="GO" id="GO:0003735">
    <property type="term" value="F:structural constituent of ribosome"/>
    <property type="evidence" value="ECO:0007669"/>
    <property type="project" value="InterPro"/>
</dbReference>
<keyword evidence="4 10" id="KW-0699">rRNA-binding</keyword>
<feature type="domain" description="RNA-binding S4" evidence="11">
    <location>
        <begin position="98"/>
        <end position="162"/>
    </location>
</feature>
<evidence type="ECO:0000256" key="3">
    <source>
        <dbReference type="ARBA" id="ARBA00007465"/>
    </source>
</evidence>
<evidence type="ECO:0000256" key="2">
    <source>
        <dbReference type="ARBA" id="ARBA00003866"/>
    </source>
</evidence>
<dbReference type="RefSeq" id="WP_249316204.1">
    <property type="nucleotide sequence ID" value="NZ_JACRSR010000002.1"/>
</dbReference>
<keyword evidence="5 10" id="KW-0694">RNA-binding</keyword>
<keyword evidence="6 10" id="KW-0689">Ribosomal protein</keyword>
<dbReference type="PROSITE" id="PS50889">
    <property type="entry name" value="S4"/>
    <property type="match status" value="1"/>
</dbReference>
<keyword evidence="7 10" id="KW-0687">Ribonucleoprotein</keyword>
<evidence type="ECO:0000259" key="11">
    <source>
        <dbReference type="SMART" id="SM00363"/>
    </source>
</evidence>
<dbReference type="InterPro" id="IPR022801">
    <property type="entry name" value="Ribosomal_uS4"/>
</dbReference>
<dbReference type="GO" id="GO:0006412">
    <property type="term" value="P:translation"/>
    <property type="evidence" value="ECO:0007669"/>
    <property type="project" value="UniProtKB-UniRule"/>
</dbReference>
<name>A0A926D590_9FIRM</name>
<dbReference type="InterPro" id="IPR005709">
    <property type="entry name" value="Ribosomal_uS4_bac-type"/>
</dbReference>
<dbReference type="Pfam" id="PF00163">
    <property type="entry name" value="Ribosomal_S4"/>
    <property type="match status" value="1"/>
</dbReference>
<dbReference type="Gene3D" id="1.10.1050.10">
    <property type="entry name" value="Ribosomal Protein S4 Delta 41, Chain A, domain 1"/>
    <property type="match status" value="1"/>
</dbReference>
<evidence type="ECO:0000256" key="5">
    <source>
        <dbReference type="ARBA" id="ARBA00022884"/>
    </source>
</evidence>
<dbReference type="NCBIfam" id="TIGR01017">
    <property type="entry name" value="rpsD_bact"/>
    <property type="match status" value="1"/>
</dbReference>
<dbReference type="SMART" id="SM01390">
    <property type="entry name" value="Ribosomal_S4"/>
    <property type="match status" value="1"/>
</dbReference>
<dbReference type="AlphaFoldDB" id="A0A926D590"/>
<dbReference type="SMART" id="SM00363">
    <property type="entry name" value="S4"/>
    <property type="match status" value="1"/>
</dbReference>
<evidence type="ECO:0000259" key="12">
    <source>
        <dbReference type="SMART" id="SM01390"/>
    </source>
</evidence>
<dbReference type="GO" id="GO:0015935">
    <property type="term" value="C:small ribosomal subunit"/>
    <property type="evidence" value="ECO:0007669"/>
    <property type="project" value="InterPro"/>
</dbReference>
<dbReference type="InterPro" id="IPR036986">
    <property type="entry name" value="S4_RNA-bd_sf"/>
</dbReference>
<dbReference type="SUPFAM" id="SSF55174">
    <property type="entry name" value="Alpha-L RNA-binding motif"/>
    <property type="match status" value="1"/>
</dbReference>